<feature type="signal peptide" evidence="2">
    <location>
        <begin position="1"/>
        <end position="19"/>
    </location>
</feature>
<dbReference type="OrthoDB" id="423011at2759"/>
<keyword evidence="4" id="KW-1185">Reference proteome</keyword>
<gene>
    <name evidence="3" type="primary">bglA</name>
    <name evidence="3" type="ORF">SNEC2469_LOCUS2326</name>
</gene>
<sequence length="230" mass="24564">MKKTAVTFVLLCGLTVILQQEGVFPTIAAEEVQSSHESAGLAAEAKPVPPTSGTSLPPPFPSQASESPTANAQVSPITSKPVPNPIPTPAPLPPPPPPPPALPSPPPLPIPPTSAPTVPPDNTSDTASSFCSEWGPWRLEWSDDFIGDRLDPTYWQMVTSQGGYKDINFGVAGLNITACRCAACREENVRVQDGQLKLKSERDPQIARRYYSAAVTTKDRIAWSNKDGPF</sequence>
<accession>A0A812K1G4</accession>
<keyword evidence="2" id="KW-0732">Signal</keyword>
<comment type="caution">
    <text evidence="3">The sequence shown here is derived from an EMBL/GenBank/DDBJ whole genome shotgun (WGS) entry which is preliminary data.</text>
</comment>
<feature type="region of interest" description="Disordered" evidence="1">
    <location>
        <begin position="38"/>
        <end position="130"/>
    </location>
</feature>
<dbReference type="EMBL" id="CAJNJA010006661">
    <property type="protein sequence ID" value="CAE7213664.1"/>
    <property type="molecule type" value="Genomic_DNA"/>
</dbReference>
<feature type="compositionally biased region" description="Polar residues" evidence="1">
    <location>
        <begin position="62"/>
        <end position="78"/>
    </location>
</feature>
<proteinExistence type="predicted"/>
<protein>
    <submittedName>
        <fullName evidence="3">BglA protein</fullName>
    </submittedName>
</protein>
<reference evidence="3" key="1">
    <citation type="submission" date="2021-02" db="EMBL/GenBank/DDBJ databases">
        <authorList>
            <person name="Dougan E. K."/>
            <person name="Rhodes N."/>
            <person name="Thang M."/>
            <person name="Chan C."/>
        </authorList>
    </citation>
    <scope>NUCLEOTIDE SEQUENCE</scope>
</reference>
<dbReference type="InterPro" id="IPR013320">
    <property type="entry name" value="ConA-like_dom_sf"/>
</dbReference>
<evidence type="ECO:0000256" key="1">
    <source>
        <dbReference type="SAM" id="MobiDB-lite"/>
    </source>
</evidence>
<dbReference type="SUPFAM" id="SSF49899">
    <property type="entry name" value="Concanavalin A-like lectins/glucanases"/>
    <property type="match status" value="1"/>
</dbReference>
<evidence type="ECO:0000313" key="4">
    <source>
        <dbReference type="Proteomes" id="UP000601435"/>
    </source>
</evidence>
<evidence type="ECO:0000313" key="3">
    <source>
        <dbReference type="EMBL" id="CAE7213664.1"/>
    </source>
</evidence>
<evidence type="ECO:0000256" key="2">
    <source>
        <dbReference type="SAM" id="SignalP"/>
    </source>
</evidence>
<organism evidence="3 4">
    <name type="scientific">Symbiodinium necroappetens</name>
    <dbReference type="NCBI Taxonomy" id="1628268"/>
    <lineage>
        <taxon>Eukaryota</taxon>
        <taxon>Sar</taxon>
        <taxon>Alveolata</taxon>
        <taxon>Dinophyceae</taxon>
        <taxon>Suessiales</taxon>
        <taxon>Symbiodiniaceae</taxon>
        <taxon>Symbiodinium</taxon>
    </lineage>
</organism>
<feature type="compositionally biased region" description="Pro residues" evidence="1">
    <location>
        <begin position="82"/>
        <end position="119"/>
    </location>
</feature>
<name>A0A812K1G4_9DINO</name>
<dbReference type="AlphaFoldDB" id="A0A812K1G4"/>
<feature type="compositionally biased region" description="Polar residues" evidence="1">
    <location>
        <begin position="121"/>
        <end position="130"/>
    </location>
</feature>
<feature type="non-terminal residue" evidence="3">
    <location>
        <position position="230"/>
    </location>
</feature>
<dbReference type="Proteomes" id="UP000601435">
    <property type="component" value="Unassembled WGS sequence"/>
</dbReference>
<dbReference type="Gene3D" id="2.60.120.200">
    <property type="match status" value="1"/>
</dbReference>
<feature type="chain" id="PRO_5032689266" evidence="2">
    <location>
        <begin position="20"/>
        <end position="230"/>
    </location>
</feature>